<dbReference type="GO" id="GO:0005829">
    <property type="term" value="C:cytosol"/>
    <property type="evidence" value="ECO:0007669"/>
    <property type="project" value="TreeGrafter"/>
</dbReference>
<gene>
    <name evidence="6" type="ORF">CHC_T00001956001</name>
</gene>
<evidence type="ECO:0000256" key="3">
    <source>
        <dbReference type="PROSITE-ProRule" id="PRU00409"/>
    </source>
</evidence>
<dbReference type="InterPro" id="IPR037446">
    <property type="entry name" value="His_Pase_VIP1"/>
</dbReference>
<dbReference type="PhylomeDB" id="R7Q7C4"/>
<feature type="domain" description="ATP-grasp" evidence="5">
    <location>
        <begin position="39"/>
        <end position="256"/>
    </location>
</feature>
<proteinExistence type="predicted"/>
<reference evidence="7" key="1">
    <citation type="journal article" date="2013" name="Proc. Natl. Acad. Sci. U.S.A.">
        <title>Genome structure and metabolic features in the red seaweed Chondrus crispus shed light on evolution of the Archaeplastida.</title>
        <authorList>
            <person name="Collen J."/>
            <person name="Porcel B."/>
            <person name="Carre W."/>
            <person name="Ball S.G."/>
            <person name="Chaparro C."/>
            <person name="Tonon T."/>
            <person name="Barbeyron T."/>
            <person name="Michel G."/>
            <person name="Noel B."/>
            <person name="Valentin K."/>
            <person name="Elias M."/>
            <person name="Artiguenave F."/>
            <person name="Arun A."/>
            <person name="Aury J.M."/>
            <person name="Barbosa-Neto J.F."/>
            <person name="Bothwell J.H."/>
            <person name="Bouget F.Y."/>
            <person name="Brillet L."/>
            <person name="Cabello-Hurtado F."/>
            <person name="Capella-Gutierrez S."/>
            <person name="Charrier B."/>
            <person name="Cladiere L."/>
            <person name="Cock J.M."/>
            <person name="Coelho S.M."/>
            <person name="Colleoni C."/>
            <person name="Czjzek M."/>
            <person name="Da Silva C."/>
            <person name="Delage L."/>
            <person name="Denoeud F."/>
            <person name="Deschamps P."/>
            <person name="Dittami S.M."/>
            <person name="Gabaldon T."/>
            <person name="Gachon C.M."/>
            <person name="Groisillier A."/>
            <person name="Herve C."/>
            <person name="Jabbari K."/>
            <person name="Katinka M."/>
            <person name="Kloareg B."/>
            <person name="Kowalczyk N."/>
            <person name="Labadie K."/>
            <person name="Leblanc C."/>
            <person name="Lopez P.J."/>
            <person name="McLachlan D.H."/>
            <person name="Meslet-Cladiere L."/>
            <person name="Moustafa A."/>
            <person name="Nehr Z."/>
            <person name="Nyvall Collen P."/>
            <person name="Panaud O."/>
            <person name="Partensky F."/>
            <person name="Poulain J."/>
            <person name="Rensing S.A."/>
            <person name="Rousvoal S."/>
            <person name="Samson G."/>
            <person name="Symeonidi A."/>
            <person name="Weissenbach J."/>
            <person name="Zambounis A."/>
            <person name="Wincker P."/>
            <person name="Boyen C."/>
        </authorList>
    </citation>
    <scope>NUCLEOTIDE SEQUENCE [LARGE SCALE GENOMIC DNA]</scope>
    <source>
        <strain evidence="7">cv. Stackhouse</strain>
    </source>
</reference>
<dbReference type="PANTHER" id="PTHR12750">
    <property type="entry name" value="DIPHOSPHOINOSITOL PENTAKISPHOSPHATE KINASE"/>
    <property type="match status" value="1"/>
</dbReference>
<feature type="compositionally biased region" description="Polar residues" evidence="4">
    <location>
        <begin position="267"/>
        <end position="301"/>
    </location>
</feature>
<dbReference type="GO" id="GO:0000828">
    <property type="term" value="F:inositol hexakisphosphate kinase activity"/>
    <property type="evidence" value="ECO:0007669"/>
    <property type="project" value="TreeGrafter"/>
</dbReference>
<dbReference type="SUPFAM" id="SSF56059">
    <property type="entry name" value="Glutathione synthetase ATP-binding domain-like"/>
    <property type="match status" value="1"/>
</dbReference>
<comment type="catalytic activity">
    <reaction evidence="2">
        <text>1D-myo-inositol hexakisphosphate + ATP = 1-diphospho-1D-myo-inositol 2,3,4,5,6-pentakisphosphate + ADP</text>
        <dbReference type="Rhea" id="RHEA:37459"/>
        <dbReference type="ChEBI" id="CHEBI:30616"/>
        <dbReference type="ChEBI" id="CHEBI:58130"/>
        <dbReference type="ChEBI" id="CHEBI:74946"/>
        <dbReference type="ChEBI" id="CHEBI:456216"/>
        <dbReference type="EC" id="2.7.4.24"/>
    </reaction>
    <physiologicalReaction direction="left-to-right" evidence="2">
        <dbReference type="Rhea" id="RHEA:37460"/>
    </physiologicalReaction>
</comment>
<dbReference type="OrthoDB" id="18042at2759"/>
<dbReference type="EMBL" id="HG001642">
    <property type="protein sequence ID" value="CDF33370.1"/>
    <property type="molecule type" value="Genomic_DNA"/>
</dbReference>
<dbReference type="AlphaFoldDB" id="R7Q7C4"/>
<accession>R7Q7C4</accession>
<dbReference type="OMA" id="SERSANC"/>
<dbReference type="Gramene" id="CDF33370">
    <property type="protein sequence ID" value="CDF33370"/>
    <property type="gene ID" value="CHC_T00001956001"/>
</dbReference>
<dbReference type="GO" id="GO:0033857">
    <property type="term" value="F:5-diphosphoinositol pentakisphosphate 1-kinase activity"/>
    <property type="evidence" value="ECO:0007669"/>
    <property type="project" value="TreeGrafter"/>
</dbReference>
<dbReference type="Gene3D" id="3.30.470.20">
    <property type="entry name" value="ATP-grasp fold, B domain"/>
    <property type="match status" value="1"/>
</dbReference>
<dbReference type="STRING" id="2769.R7Q7C4"/>
<dbReference type="GO" id="GO:0046872">
    <property type="term" value="F:metal ion binding"/>
    <property type="evidence" value="ECO:0007669"/>
    <property type="project" value="InterPro"/>
</dbReference>
<keyword evidence="3" id="KW-0547">Nucleotide-binding</keyword>
<dbReference type="Gene3D" id="3.40.50.11950">
    <property type="match status" value="1"/>
</dbReference>
<evidence type="ECO:0000313" key="6">
    <source>
        <dbReference type="EMBL" id="CDF33370.1"/>
    </source>
</evidence>
<comment type="catalytic activity">
    <reaction evidence="1">
        <text>5-diphospho-1D-myo-inositol 1,2,3,4,6-pentakisphosphate + ATP + H(+) = 1,5-bis(diphospho)-1D-myo-inositol 2,3,4,6-tetrakisphosphate + ADP</text>
        <dbReference type="Rhea" id="RHEA:10276"/>
        <dbReference type="ChEBI" id="CHEBI:15378"/>
        <dbReference type="ChEBI" id="CHEBI:30616"/>
        <dbReference type="ChEBI" id="CHEBI:58628"/>
        <dbReference type="ChEBI" id="CHEBI:77983"/>
        <dbReference type="ChEBI" id="CHEBI:456216"/>
        <dbReference type="EC" id="2.7.4.24"/>
    </reaction>
    <physiologicalReaction direction="left-to-right" evidence="1">
        <dbReference type="Rhea" id="RHEA:10277"/>
    </physiologicalReaction>
</comment>
<dbReference type="GeneID" id="17320884"/>
<dbReference type="GO" id="GO:0006020">
    <property type="term" value="P:inositol metabolic process"/>
    <property type="evidence" value="ECO:0007669"/>
    <property type="project" value="TreeGrafter"/>
</dbReference>
<evidence type="ECO:0000313" key="7">
    <source>
        <dbReference type="Proteomes" id="UP000012073"/>
    </source>
</evidence>
<dbReference type="GO" id="GO:0032958">
    <property type="term" value="P:inositol phosphate biosynthetic process"/>
    <property type="evidence" value="ECO:0007669"/>
    <property type="project" value="TreeGrafter"/>
</dbReference>
<dbReference type="GO" id="GO:0005524">
    <property type="term" value="F:ATP binding"/>
    <property type="evidence" value="ECO:0007669"/>
    <property type="project" value="UniProtKB-UniRule"/>
</dbReference>
<feature type="region of interest" description="Disordered" evidence="4">
    <location>
        <begin position="262"/>
        <end position="301"/>
    </location>
</feature>
<dbReference type="PANTHER" id="PTHR12750:SF9">
    <property type="entry name" value="INOSITOL HEXAKISPHOSPHATE AND DIPHOSPHOINOSITOL-PENTAKISPHOSPHATE KINASE"/>
    <property type="match status" value="1"/>
</dbReference>
<dbReference type="InterPro" id="IPR011761">
    <property type="entry name" value="ATP-grasp"/>
</dbReference>
<protein>
    <recommendedName>
        <fullName evidence="5">ATP-grasp domain-containing protein</fullName>
    </recommendedName>
</protein>
<name>R7Q7C4_CHOCR</name>
<evidence type="ECO:0000256" key="2">
    <source>
        <dbReference type="ARBA" id="ARBA00034629"/>
    </source>
</evidence>
<dbReference type="KEGG" id="ccp:CHC_T00001956001"/>
<organism evidence="6 7">
    <name type="scientific">Chondrus crispus</name>
    <name type="common">Carrageen Irish moss</name>
    <name type="synonym">Polymorpha crispa</name>
    <dbReference type="NCBI Taxonomy" id="2769"/>
    <lineage>
        <taxon>Eukaryota</taxon>
        <taxon>Rhodophyta</taxon>
        <taxon>Florideophyceae</taxon>
        <taxon>Rhodymeniophycidae</taxon>
        <taxon>Gigartinales</taxon>
        <taxon>Gigartinaceae</taxon>
        <taxon>Chondrus</taxon>
    </lineage>
</organism>
<evidence type="ECO:0000259" key="5">
    <source>
        <dbReference type="PROSITE" id="PS50975"/>
    </source>
</evidence>
<keyword evidence="3" id="KW-0067">ATP-binding</keyword>
<dbReference type="RefSeq" id="XP_005713173.1">
    <property type="nucleotide sequence ID" value="XM_005713116.1"/>
</dbReference>
<evidence type="ECO:0000256" key="4">
    <source>
        <dbReference type="SAM" id="MobiDB-lite"/>
    </source>
</evidence>
<dbReference type="PROSITE" id="PS50975">
    <property type="entry name" value="ATP_GRASP"/>
    <property type="match status" value="1"/>
</dbReference>
<keyword evidence="7" id="KW-1185">Reference proteome</keyword>
<sequence length="301" mass="33960">MYSPPFPLDKVLAYCDLRRPVLVNNLHMQPHMMDRRQIRNLLDQAGVPTPDAVFVDRDDGDVVEQRGENGDTLVVKNIKRKKEFAISKPFVEKPVNPEDHNVYIYYKGGGVRQLFRKTKNESSRLDPSEKKVRTTGSYVYEEFYQPAECADVKVYAVGDFFYAQSRKAPHIDGVVDRDPTGREVRVPVVLSGRELEICRKATTAFDQFVLGFDLLRGPGDKRFVIDVNGWSLVKNSDEYASRCGKVLAEHIVALLEKGADLPDPNIPTHNRSSRLQSAAQQPSSKQTSELFDPSQESTCVA</sequence>
<evidence type="ECO:0000256" key="1">
    <source>
        <dbReference type="ARBA" id="ARBA00033696"/>
    </source>
</evidence>
<dbReference type="Proteomes" id="UP000012073">
    <property type="component" value="Unassembled WGS sequence"/>
</dbReference>